<dbReference type="NCBIfam" id="TIGR02698">
    <property type="entry name" value="CopY_TcrY"/>
    <property type="match status" value="1"/>
</dbReference>
<proteinExistence type="inferred from homology"/>
<organism evidence="5 6">
    <name type="scientific">Vagococcus fluvialis</name>
    <dbReference type="NCBI Taxonomy" id="2738"/>
    <lineage>
        <taxon>Bacteria</taxon>
        <taxon>Bacillati</taxon>
        <taxon>Bacillota</taxon>
        <taxon>Bacilli</taxon>
        <taxon>Lactobacillales</taxon>
        <taxon>Enterococcaceae</taxon>
        <taxon>Vagococcus</taxon>
    </lineage>
</organism>
<keyword evidence="4" id="KW-0804">Transcription</keyword>
<keyword evidence="3" id="KW-0238">DNA-binding</keyword>
<dbReference type="Gene3D" id="1.10.10.10">
    <property type="entry name" value="Winged helix-like DNA-binding domain superfamily/Winged helix DNA-binding domain"/>
    <property type="match status" value="1"/>
</dbReference>
<dbReference type="SUPFAM" id="SSF46785">
    <property type="entry name" value="Winged helix' DNA-binding domain"/>
    <property type="match status" value="1"/>
</dbReference>
<evidence type="ECO:0000256" key="1">
    <source>
        <dbReference type="ARBA" id="ARBA00011046"/>
    </source>
</evidence>
<dbReference type="InterPro" id="IPR005650">
    <property type="entry name" value="BlaI_family"/>
</dbReference>
<gene>
    <name evidence="5" type="ORF">CBF32_10870</name>
</gene>
<dbReference type="InterPro" id="IPR036390">
    <property type="entry name" value="WH_DNA-bd_sf"/>
</dbReference>
<keyword evidence="6" id="KW-1185">Reference proteome</keyword>
<sequence>MTNKQIETITDAEWEIMRVVWTKKETTSTEIINVLESKTEWKPSTVKTLLSRLVAKNYLFTRKEGKQFVYQASVQEDDAIKEARNELFDKICNKKIGSTLIETVKERELSISDIEILEKLLREKKDSAPTEVSCNCIPGQCNC</sequence>
<dbReference type="GeneID" id="63147129"/>
<evidence type="ECO:0000256" key="4">
    <source>
        <dbReference type="ARBA" id="ARBA00023163"/>
    </source>
</evidence>
<dbReference type="InterPro" id="IPR014071">
    <property type="entry name" value="Cu_transp_CopY/TcrY"/>
</dbReference>
<comment type="similarity">
    <text evidence="1">Belongs to the BlaI transcriptional regulatory family.</text>
</comment>
<dbReference type="RefSeq" id="WP_114290222.1">
    <property type="nucleotide sequence ID" value="NZ_CP081459.1"/>
</dbReference>
<evidence type="ECO:0000313" key="5">
    <source>
        <dbReference type="EMBL" id="RSU00357.1"/>
    </source>
</evidence>
<accession>A0A369AXG9</accession>
<dbReference type="Pfam" id="PF03965">
    <property type="entry name" value="Penicillinase_R"/>
    <property type="match status" value="1"/>
</dbReference>
<evidence type="ECO:0000313" key="6">
    <source>
        <dbReference type="Proteomes" id="UP000288197"/>
    </source>
</evidence>
<dbReference type="GO" id="GO:0003677">
    <property type="term" value="F:DNA binding"/>
    <property type="evidence" value="ECO:0007669"/>
    <property type="project" value="UniProtKB-KW"/>
</dbReference>
<comment type="caution">
    <text evidence="5">The sequence shown here is derived from an EMBL/GenBank/DDBJ whole genome shotgun (WGS) entry which is preliminary data.</text>
</comment>
<name>A0A369AXG9_9ENTE</name>
<reference evidence="5 6" key="1">
    <citation type="submission" date="2017-05" db="EMBL/GenBank/DDBJ databases">
        <title>Vagococcus spp. assemblies.</title>
        <authorList>
            <person name="Gulvik C.A."/>
        </authorList>
    </citation>
    <scope>NUCLEOTIDE SEQUENCE [LARGE SCALE GENOMIC DNA]</scope>
    <source>
        <strain evidence="5 6">NCFB 2497</strain>
    </source>
</reference>
<dbReference type="PIRSF" id="PIRSF019455">
    <property type="entry name" value="CopR_AtkY"/>
    <property type="match status" value="1"/>
</dbReference>
<dbReference type="AlphaFoldDB" id="A0A369AXG9"/>
<dbReference type="GO" id="GO:0045892">
    <property type="term" value="P:negative regulation of DNA-templated transcription"/>
    <property type="evidence" value="ECO:0007669"/>
    <property type="project" value="InterPro"/>
</dbReference>
<dbReference type="InterPro" id="IPR036388">
    <property type="entry name" value="WH-like_DNA-bd_sf"/>
</dbReference>
<protein>
    <submittedName>
        <fullName evidence="5">Uncharacterized protein</fullName>
    </submittedName>
</protein>
<keyword evidence="2" id="KW-0805">Transcription regulation</keyword>
<dbReference type="EMBL" id="NGJX01000012">
    <property type="protein sequence ID" value="RSU00357.1"/>
    <property type="molecule type" value="Genomic_DNA"/>
</dbReference>
<evidence type="ECO:0000256" key="3">
    <source>
        <dbReference type="ARBA" id="ARBA00023125"/>
    </source>
</evidence>
<dbReference type="Proteomes" id="UP000288197">
    <property type="component" value="Unassembled WGS sequence"/>
</dbReference>
<evidence type="ECO:0000256" key="2">
    <source>
        <dbReference type="ARBA" id="ARBA00023015"/>
    </source>
</evidence>
<dbReference type="OrthoDB" id="1849040at2"/>